<feature type="region of interest" description="Disordered" evidence="1">
    <location>
        <begin position="776"/>
        <end position="864"/>
    </location>
</feature>
<feature type="domain" description="Guanylate kinase-like" evidence="2">
    <location>
        <begin position="987"/>
        <end position="1061"/>
    </location>
</feature>
<reference evidence="5" key="1">
    <citation type="submission" date="2025-08" db="UniProtKB">
        <authorList>
            <consortium name="RefSeq"/>
        </authorList>
    </citation>
    <scope>IDENTIFICATION</scope>
</reference>
<dbReference type="CDD" id="cd06764">
    <property type="entry name" value="PDZ1_DLG5-like"/>
    <property type="match status" value="1"/>
</dbReference>
<feature type="region of interest" description="Disordered" evidence="1">
    <location>
        <begin position="392"/>
        <end position="604"/>
    </location>
</feature>
<dbReference type="PROSITE" id="PS50106">
    <property type="entry name" value="PDZ"/>
    <property type="match status" value="3"/>
</dbReference>
<dbReference type="Gene3D" id="3.40.50.300">
    <property type="entry name" value="P-loop containing nucleotide triphosphate hydrolases"/>
    <property type="match status" value="1"/>
</dbReference>
<dbReference type="OrthoDB" id="10067129at2759"/>
<dbReference type="RefSeq" id="XP_013914059.1">
    <property type="nucleotide sequence ID" value="XM_014058584.1"/>
</dbReference>
<feature type="compositionally biased region" description="Basic and acidic residues" evidence="1">
    <location>
        <begin position="877"/>
        <end position="887"/>
    </location>
</feature>
<dbReference type="InterPro" id="IPR008145">
    <property type="entry name" value="GK/Ca_channel_bsu"/>
</dbReference>
<feature type="compositionally biased region" description="Low complexity" evidence="1">
    <location>
        <begin position="630"/>
        <end position="639"/>
    </location>
</feature>
<gene>
    <name evidence="5" type="primary">DLG5</name>
</gene>
<feature type="domain" description="PDZ" evidence="3">
    <location>
        <begin position="692"/>
        <end position="771"/>
    </location>
</feature>
<dbReference type="SMART" id="SM00072">
    <property type="entry name" value="GuKc"/>
    <property type="match status" value="1"/>
</dbReference>
<protein>
    <submittedName>
        <fullName evidence="5">Disks large homolog 5</fullName>
    </submittedName>
</protein>
<feature type="compositionally biased region" description="Polar residues" evidence="1">
    <location>
        <begin position="794"/>
        <end position="812"/>
    </location>
</feature>
<feature type="compositionally biased region" description="Low complexity" evidence="1">
    <location>
        <begin position="819"/>
        <end position="833"/>
    </location>
</feature>
<organism evidence="4 5">
    <name type="scientific">Thamnophis sirtalis</name>
    <dbReference type="NCBI Taxonomy" id="35019"/>
    <lineage>
        <taxon>Eukaryota</taxon>
        <taxon>Metazoa</taxon>
        <taxon>Chordata</taxon>
        <taxon>Craniata</taxon>
        <taxon>Vertebrata</taxon>
        <taxon>Euteleostomi</taxon>
        <taxon>Lepidosauria</taxon>
        <taxon>Squamata</taxon>
        <taxon>Bifurcata</taxon>
        <taxon>Unidentata</taxon>
        <taxon>Episquamata</taxon>
        <taxon>Toxicofera</taxon>
        <taxon>Serpentes</taxon>
        <taxon>Colubroidea</taxon>
        <taxon>Colubridae</taxon>
        <taxon>Natricinae</taxon>
        <taxon>Thamnophis</taxon>
    </lineage>
</organism>
<dbReference type="GeneID" id="106542766"/>
<proteinExistence type="predicted"/>
<feature type="region of interest" description="Disordered" evidence="1">
    <location>
        <begin position="616"/>
        <end position="694"/>
    </location>
</feature>
<feature type="domain" description="PDZ" evidence="3">
    <location>
        <begin position="35"/>
        <end position="125"/>
    </location>
</feature>
<dbReference type="InterPro" id="IPR036034">
    <property type="entry name" value="PDZ_sf"/>
</dbReference>
<dbReference type="Pfam" id="PF00625">
    <property type="entry name" value="Guanylate_kin"/>
    <property type="match status" value="1"/>
</dbReference>
<dbReference type="PROSITE" id="PS50052">
    <property type="entry name" value="GUANYLATE_KINASE_2"/>
    <property type="match status" value="1"/>
</dbReference>
<dbReference type="InterPro" id="IPR027417">
    <property type="entry name" value="P-loop_NTPase"/>
</dbReference>
<evidence type="ECO:0000256" key="1">
    <source>
        <dbReference type="SAM" id="MobiDB-lite"/>
    </source>
</evidence>
<dbReference type="SUPFAM" id="SSF50156">
    <property type="entry name" value="PDZ domain-like"/>
    <property type="match status" value="3"/>
</dbReference>
<evidence type="ECO:0000259" key="2">
    <source>
        <dbReference type="PROSITE" id="PS50052"/>
    </source>
</evidence>
<dbReference type="CTD" id="9231"/>
<feature type="region of interest" description="Disordered" evidence="1">
    <location>
        <begin position="299"/>
        <end position="318"/>
    </location>
</feature>
<dbReference type="SUPFAM" id="SSF52540">
    <property type="entry name" value="P-loop containing nucleoside triphosphate hydrolases"/>
    <property type="match status" value="1"/>
</dbReference>
<dbReference type="PANTHER" id="PTHR46360">
    <property type="entry name" value="DISKS LARGE HOMOLOG 5"/>
    <property type="match status" value="1"/>
</dbReference>
<dbReference type="SMART" id="SM00228">
    <property type="entry name" value="PDZ"/>
    <property type="match status" value="3"/>
</dbReference>
<dbReference type="InterPro" id="IPR001478">
    <property type="entry name" value="PDZ"/>
</dbReference>
<sequence>MENQLEKEARFRQLMAHSSHDSAIDTDSMEWETEVVEFEKDREDMDLKALGFDVAEGVNEPYLPGDCGIFVTKVDKGSIADGRLRVNDWLLKINDVDLTNKDKKQVIKAVLNGGGIINMLVRRRKSLGGKVVTPLHINLSGHKESGIGLENGIFVATLTSGSPAAKDGSLTVGDRIIAINGIALDNKSLTECEALLRNCRESLTLSLMKVYPQSSSSSWSGQNIFENLKDSEKISNGRVHASEVQVQNKRNLKHNSSTQTDIFNPDIMDVKKDQSDQENGLYCSLKPFSSSVLHSDSHRNTAHECHSNSEHSLESFGPDGYGDPSYGIVNLDNQRLSFDPTVADCIVLESALDKGPGGKHSGGTWPKVMVNVAPAETEKFSVYKKPKQRKSIFDPDTFKRPLTPPKMDYLSPNPMLGLSAQTSKPEAISTPPTPPTRSDSIKFKHKQQASSASESTVTMGSPPPSPAAVQPPLSIELKPDSCLLKGRGRPSGHYYREEGGDPGHLPSRKSCEEDVGFQRVEEPEIKRPRPKSAPAFRHKLTPVPIPNPSQQVDMGSCTQHQGHLSLDLSHKHTSECSENTRSRSSHGSNSLPSSARLGSSSNLQYRTERIKIPLTPRYPRSIIGSDRGSLSHSECSSPSLVTPPQSPLNLETSSFASSQSQNSLSTLPRISVSPVSMGQRRKDKPYMEEPRQVKVQKGAEPLGISIVCGENGGIFVSKVTSGSIAHQAGLEYGDQLLEFNGINLRNATEQQARLIIGQQCDTITILAQYNPHMFQLGNHSRSSSRLEPMSSHSTPQGSGAPTPDSHSIIDTVSEQDEGTMTPPSKDTTPTTSPRNSVRLGKAISRKRGEKDRGKKSAKMGQNSPFLCRMEQEFYRRHSMSEAKDDNSSSKASSAAARRSFFRRKHKHKRSGSKDGKDLLALDTISTDSIPFLDDAVSLAYQRVQKVDCTSPRPVLILGPLPDAVKDMLVKESPGKFCRCPLEVMKASQQAIERGVKDCLFIDYKRRSGHFDVTTVASIKEITEKDCHCLLDIAPHAIERLHSIHIYPIVIFVRYKNAKQIK</sequence>
<dbReference type="KEGG" id="tsr:106542766"/>
<feature type="compositionally biased region" description="Polar residues" evidence="1">
    <location>
        <begin position="448"/>
        <end position="459"/>
    </location>
</feature>
<accession>A0A6I9XEI6</accession>
<feature type="compositionally biased region" description="Basic residues" evidence="1">
    <location>
        <begin position="899"/>
        <end position="910"/>
    </location>
</feature>
<dbReference type="InterPro" id="IPR008144">
    <property type="entry name" value="Guanylate_kin-like_dom"/>
</dbReference>
<evidence type="ECO:0000259" key="3">
    <source>
        <dbReference type="PROSITE" id="PS50106"/>
    </source>
</evidence>
<feature type="compositionally biased region" description="Polar residues" evidence="1">
    <location>
        <begin position="640"/>
        <end position="651"/>
    </location>
</feature>
<evidence type="ECO:0000313" key="4">
    <source>
        <dbReference type="Proteomes" id="UP000504617"/>
    </source>
</evidence>
<feature type="compositionally biased region" description="Low complexity" evidence="1">
    <location>
        <begin position="588"/>
        <end position="603"/>
    </location>
</feature>
<dbReference type="Pfam" id="PF00595">
    <property type="entry name" value="PDZ"/>
    <property type="match status" value="3"/>
</dbReference>
<evidence type="ECO:0000313" key="5">
    <source>
        <dbReference type="RefSeq" id="XP_013914059.1"/>
    </source>
</evidence>
<dbReference type="PANTHER" id="PTHR46360:SF1">
    <property type="entry name" value="DISKS LARGE HOMOLOG 5"/>
    <property type="match status" value="1"/>
</dbReference>
<feature type="compositionally biased region" description="Basic and acidic residues" evidence="1">
    <location>
        <begin position="568"/>
        <end position="581"/>
    </location>
</feature>
<dbReference type="GO" id="GO:0005886">
    <property type="term" value="C:plasma membrane"/>
    <property type="evidence" value="ECO:0007669"/>
    <property type="project" value="TreeGrafter"/>
</dbReference>
<dbReference type="AlphaFoldDB" id="A0A6I9XEI6"/>
<feature type="domain" description="PDZ" evidence="3">
    <location>
        <begin position="120"/>
        <end position="211"/>
    </location>
</feature>
<dbReference type="CDD" id="cd06765">
    <property type="entry name" value="PDZ2_DLG5-like"/>
    <property type="match status" value="1"/>
</dbReference>
<feature type="compositionally biased region" description="Basic and acidic residues" evidence="1">
    <location>
        <begin position="299"/>
        <end position="313"/>
    </location>
</feature>
<feature type="compositionally biased region" description="Low complexity" evidence="1">
    <location>
        <begin position="779"/>
        <end position="793"/>
    </location>
</feature>
<dbReference type="CDD" id="cd06767">
    <property type="entry name" value="PDZ3_DLG5-like"/>
    <property type="match status" value="1"/>
</dbReference>
<dbReference type="InterPro" id="IPR053004">
    <property type="entry name" value="MAGUK_Signaling_Regulators"/>
</dbReference>
<dbReference type="FunFam" id="2.30.42.10:FF:000152">
    <property type="entry name" value="disks large homolog 5 isoform X1"/>
    <property type="match status" value="1"/>
</dbReference>
<feature type="compositionally biased region" description="Low complexity" evidence="1">
    <location>
        <begin position="652"/>
        <end position="667"/>
    </location>
</feature>
<feature type="compositionally biased region" description="Polar residues" evidence="1">
    <location>
        <begin position="548"/>
        <end position="562"/>
    </location>
</feature>
<feature type="compositionally biased region" description="Low complexity" evidence="1">
    <location>
        <begin position="888"/>
        <end position="898"/>
    </location>
</feature>
<dbReference type="GO" id="GO:0035331">
    <property type="term" value="P:negative regulation of hippo signaling"/>
    <property type="evidence" value="ECO:0007669"/>
    <property type="project" value="TreeGrafter"/>
</dbReference>
<name>A0A6I9XEI6_9SAUR</name>
<dbReference type="Gene3D" id="2.30.42.10">
    <property type="match status" value="3"/>
</dbReference>
<feature type="region of interest" description="Disordered" evidence="1">
    <location>
        <begin position="877"/>
        <end position="915"/>
    </location>
</feature>
<dbReference type="Proteomes" id="UP000504617">
    <property type="component" value="Unplaced"/>
</dbReference>
<keyword evidence="4" id="KW-1185">Reference proteome</keyword>
<dbReference type="Pfam" id="PF16610">
    <property type="entry name" value="dbPDZ_assoc"/>
    <property type="match status" value="1"/>
</dbReference>